<dbReference type="RefSeq" id="WP_259531130.1">
    <property type="nucleotide sequence ID" value="NZ_JANLCK010000019.1"/>
</dbReference>
<comment type="caution">
    <text evidence="2">The sequence shown here is derived from an EMBL/GenBank/DDBJ whole genome shotgun (WGS) entry which is preliminary data.</text>
</comment>
<dbReference type="PANTHER" id="PTHR11365:SF23">
    <property type="entry name" value="HYPOTHETICAL 5-OXOPROLINASE (EUROFUNG)-RELATED"/>
    <property type="match status" value="1"/>
</dbReference>
<dbReference type="PANTHER" id="PTHR11365">
    <property type="entry name" value="5-OXOPROLINASE RELATED"/>
    <property type="match status" value="1"/>
</dbReference>
<evidence type="ECO:0000313" key="2">
    <source>
        <dbReference type="EMBL" id="MCS5728024.1"/>
    </source>
</evidence>
<dbReference type="GO" id="GO:0006749">
    <property type="term" value="P:glutathione metabolic process"/>
    <property type="evidence" value="ECO:0007669"/>
    <property type="project" value="TreeGrafter"/>
</dbReference>
<proteinExistence type="predicted"/>
<dbReference type="EMBL" id="JANLCK010000019">
    <property type="protein sequence ID" value="MCS5728024.1"/>
    <property type="molecule type" value="Genomic_DNA"/>
</dbReference>
<organism evidence="2 3">
    <name type="scientific">Herbiconiux oxytropis</name>
    <dbReference type="NCBI Taxonomy" id="2970915"/>
    <lineage>
        <taxon>Bacteria</taxon>
        <taxon>Bacillati</taxon>
        <taxon>Actinomycetota</taxon>
        <taxon>Actinomycetes</taxon>
        <taxon>Micrococcales</taxon>
        <taxon>Microbacteriaceae</taxon>
        <taxon>Herbiconiux</taxon>
    </lineage>
</organism>
<evidence type="ECO:0000313" key="3">
    <source>
        <dbReference type="Proteomes" id="UP001165587"/>
    </source>
</evidence>
<dbReference type="AlphaFoldDB" id="A0AA41XJQ4"/>
<protein>
    <submittedName>
        <fullName evidence="2">Hydantoinase B/oxoprolinase family protein</fullName>
    </submittedName>
</protein>
<dbReference type="Proteomes" id="UP001165587">
    <property type="component" value="Unassembled WGS sequence"/>
</dbReference>
<accession>A0AA41XJQ4</accession>
<keyword evidence="3" id="KW-1185">Reference proteome</keyword>
<gene>
    <name evidence="2" type="ORF">N1028_19170</name>
</gene>
<dbReference type="GO" id="GO:0005829">
    <property type="term" value="C:cytosol"/>
    <property type="evidence" value="ECO:0007669"/>
    <property type="project" value="TreeGrafter"/>
</dbReference>
<name>A0AA41XJQ4_9MICO</name>
<dbReference type="Pfam" id="PF02538">
    <property type="entry name" value="Hydantoinase_B"/>
    <property type="match status" value="1"/>
</dbReference>
<dbReference type="GO" id="GO:0017168">
    <property type="term" value="F:5-oxoprolinase (ATP-hydrolyzing) activity"/>
    <property type="evidence" value="ECO:0007669"/>
    <property type="project" value="TreeGrafter"/>
</dbReference>
<evidence type="ECO:0000259" key="1">
    <source>
        <dbReference type="Pfam" id="PF02538"/>
    </source>
</evidence>
<reference evidence="2" key="1">
    <citation type="submission" date="2022-08" db="EMBL/GenBank/DDBJ databases">
        <authorList>
            <person name="Deng Y."/>
            <person name="Han X.-F."/>
            <person name="Zhang Y.-Q."/>
        </authorList>
    </citation>
    <scope>NUCLEOTIDE SEQUENCE</scope>
    <source>
        <strain evidence="2">CPCC 203407</strain>
    </source>
</reference>
<dbReference type="InterPro" id="IPR003692">
    <property type="entry name" value="Hydantoinase_B"/>
</dbReference>
<feature type="domain" description="Hydantoinase B/oxoprolinase" evidence="1">
    <location>
        <begin position="19"/>
        <end position="542"/>
    </location>
</feature>
<sequence length="594" mass="62251">MSTLATAAPVSTPPERRTDPITTEVVRNALETIAEEMGNALRRTALSVVVKDMRDYSCAVFDAEGRMVAAALDIPTLLASMAPALQACIEKWGDDIHPGDVLLNNHPYMGACQTNDMNMFVPVFDAEETLIGFTGVIAHHADWGGRIAGTAAAQSESAYEEGVLLPALKYEVRGVREQNLHDIITANVRHPSQNLGDLRAQIAAGRSGARRFAELAAKYGSPVLADAIADLFDSTAYRTSREIGKLADGRYEAEGWLDNDGIRLDEPVLMRVAVIVEGEAITFDFTGSAPQMAGGMNIPNSTLRSVVHYSVKCLMPPDVSFNEGSLAPVSIIAPEGTAVNPVFPAAVGDRHLASQRLASIVTKALAFAAPDRASAEWFVGWPVLVCESRSPKSGDGAVLLANVAGGAGGNRFRDGSNAMDVHMGNCALIPAEIIETSYELRVERYELITDSGGAGAQRGGLGIRADYRNVSEKPLHFLSEAEQTNPSFPPTGLHGGDSGAVASLHLIDGDGVEHALRSKGKGVAQSGEVVSLRAGGGGGFGPVEDRPVEAVEADLRAGFISPAAAVAEYGFDAGRAAEVAGGVGAAAVVSEATR</sequence>
<dbReference type="InterPro" id="IPR045079">
    <property type="entry name" value="Oxoprolinase-like"/>
</dbReference>